<dbReference type="InterPro" id="IPR035987">
    <property type="entry name" value="Ribosomal_uS8_sf"/>
</dbReference>
<keyword evidence="4 8" id="KW-0689">Ribosomal protein</keyword>
<dbReference type="GO" id="GO:0005737">
    <property type="term" value="C:cytoplasm"/>
    <property type="evidence" value="ECO:0007669"/>
    <property type="project" value="UniProtKB-ARBA"/>
</dbReference>
<evidence type="ECO:0000256" key="5">
    <source>
        <dbReference type="ARBA" id="ARBA00023274"/>
    </source>
</evidence>
<reference evidence="8" key="1">
    <citation type="journal article" date="2018" name="Genome Biol. Evol.">
        <title>Genome Reports: Contracted Genes and Dwarfed Plastome in Mycoheterotrophic Sciaphila thaidanica (Triuridaceae, Pandanales).</title>
        <authorList>
            <person name="Petersen G."/>
            <person name="Zervas A."/>
            <person name="Pedersen H.A.E."/>
            <person name="Seberg O."/>
        </authorList>
    </citation>
    <scope>NUCLEOTIDE SEQUENCE</scope>
</reference>
<comment type="subunit">
    <text evidence="3">Part of the 30S ribosomal subunit.</text>
</comment>
<comment type="function">
    <text evidence="1">One of the primary rRNA binding proteins, it binds directly to 16S rRNA central domain where it helps coordinate assembly of the platform of the 30S subunit.</text>
</comment>
<evidence type="ECO:0000256" key="2">
    <source>
        <dbReference type="ARBA" id="ARBA00006471"/>
    </source>
</evidence>
<keyword evidence="5" id="KW-0687">Ribonucleoprotein</keyword>
<organism evidence="8">
    <name type="scientific">Sciaphila thaidanica</name>
    <dbReference type="NCBI Taxonomy" id="2161793"/>
    <lineage>
        <taxon>Eukaryota</taxon>
        <taxon>Viridiplantae</taxon>
        <taxon>Streptophyta</taxon>
        <taxon>Embryophyta</taxon>
        <taxon>Tracheophyta</taxon>
        <taxon>Spermatophyta</taxon>
        <taxon>Magnoliopsida</taxon>
        <taxon>Liliopsida</taxon>
        <taxon>Pandanales</taxon>
        <taxon>Triuridaceae</taxon>
        <taxon>Sciaphila</taxon>
    </lineage>
</organism>
<evidence type="ECO:0000256" key="3">
    <source>
        <dbReference type="ARBA" id="ARBA00011458"/>
    </source>
</evidence>
<name>A0A2R4PAJ4_9LILI</name>
<evidence type="ECO:0000313" key="8">
    <source>
        <dbReference type="EMBL" id="AVX48098.1"/>
    </source>
</evidence>
<dbReference type="Gene3D" id="3.30.1490.10">
    <property type="match status" value="1"/>
</dbReference>
<evidence type="ECO:0000256" key="6">
    <source>
        <dbReference type="ARBA" id="ARBA00035153"/>
    </source>
</evidence>
<proteinExistence type="inferred from homology"/>
<keyword evidence="8" id="KW-0150">Chloroplast</keyword>
<evidence type="ECO:0000256" key="4">
    <source>
        <dbReference type="ARBA" id="ARBA00022980"/>
    </source>
</evidence>
<evidence type="ECO:0000256" key="1">
    <source>
        <dbReference type="ARBA" id="ARBA00002569"/>
    </source>
</evidence>
<dbReference type="GO" id="GO:0003735">
    <property type="term" value="F:structural constituent of ribosome"/>
    <property type="evidence" value="ECO:0007669"/>
    <property type="project" value="InterPro"/>
</dbReference>
<sequence>MNKDIISNIITLIRNINYNHDNKNDQNIVVNIIYNNIIENIIKILIQKGFITNVRKYCKKKKNYLIFNLYKNKKKKIILKQISRSGVRIYSKYKKIQKILGGAGIIILSTSRGIMSNREAFLERIGGEILCYIY</sequence>
<accession>A0A2R4PAJ4</accession>
<dbReference type="Pfam" id="PF00410">
    <property type="entry name" value="Ribosomal_S8"/>
    <property type="match status" value="1"/>
</dbReference>
<dbReference type="AlphaFoldDB" id="A0A2R4PAJ4"/>
<dbReference type="PANTHER" id="PTHR11758">
    <property type="entry name" value="40S RIBOSOMAL PROTEIN S15A"/>
    <property type="match status" value="1"/>
</dbReference>
<dbReference type="EMBL" id="MG757197">
    <property type="protein sequence ID" value="AVX48098.1"/>
    <property type="molecule type" value="Genomic_DNA"/>
</dbReference>
<dbReference type="SUPFAM" id="SSF56047">
    <property type="entry name" value="Ribosomal protein S8"/>
    <property type="match status" value="1"/>
</dbReference>
<protein>
    <recommendedName>
        <fullName evidence="6">Small ribosomal subunit protein uS8c</fullName>
    </recommendedName>
    <alternativeName>
        <fullName evidence="7">30S ribosomal protein S8, chloroplastic</fullName>
    </alternativeName>
</protein>
<dbReference type="InterPro" id="IPR000630">
    <property type="entry name" value="Ribosomal_uS8"/>
</dbReference>
<evidence type="ECO:0000256" key="7">
    <source>
        <dbReference type="ARBA" id="ARBA00035516"/>
    </source>
</evidence>
<geneLocation type="chloroplast" evidence="8"/>
<dbReference type="GO" id="GO:0006412">
    <property type="term" value="P:translation"/>
    <property type="evidence" value="ECO:0007669"/>
    <property type="project" value="InterPro"/>
</dbReference>
<gene>
    <name evidence="8" type="primary">rps8</name>
</gene>
<comment type="similarity">
    <text evidence="2">Belongs to the universal ribosomal protein uS8 family.</text>
</comment>
<dbReference type="FunFam" id="3.30.1490.10:FF:000001">
    <property type="entry name" value="30S ribosomal protein S8"/>
    <property type="match status" value="1"/>
</dbReference>
<dbReference type="Gene3D" id="3.30.1370.30">
    <property type="match status" value="1"/>
</dbReference>
<dbReference type="GO" id="GO:1990904">
    <property type="term" value="C:ribonucleoprotein complex"/>
    <property type="evidence" value="ECO:0007669"/>
    <property type="project" value="UniProtKB-KW"/>
</dbReference>
<keyword evidence="8" id="KW-0934">Plastid</keyword>
<dbReference type="GO" id="GO:0005840">
    <property type="term" value="C:ribosome"/>
    <property type="evidence" value="ECO:0007669"/>
    <property type="project" value="UniProtKB-KW"/>
</dbReference>